<evidence type="ECO:0000256" key="4">
    <source>
        <dbReference type="ARBA" id="ARBA00023239"/>
    </source>
</evidence>
<evidence type="ECO:0000256" key="5">
    <source>
        <dbReference type="ARBA" id="ARBA00023277"/>
    </source>
</evidence>
<dbReference type="Gene3D" id="3.20.20.70">
    <property type="entry name" value="Aldolase class I"/>
    <property type="match status" value="1"/>
</dbReference>
<comment type="caution">
    <text evidence="6">The sequence shown here is derived from an EMBL/GenBank/DDBJ whole genome shotgun (WGS) entry which is preliminary data.</text>
</comment>
<comment type="pathway">
    <text evidence="1">Carbohydrate acid metabolism.</text>
</comment>
<protein>
    <submittedName>
        <fullName evidence="6">2-dehydro-3-deoxy-6-phosphogalactonate aldolase</fullName>
    </submittedName>
</protein>
<evidence type="ECO:0000313" key="7">
    <source>
        <dbReference type="Proteomes" id="UP001652542"/>
    </source>
</evidence>
<evidence type="ECO:0000256" key="1">
    <source>
        <dbReference type="ARBA" id="ARBA00004761"/>
    </source>
</evidence>
<evidence type="ECO:0000256" key="3">
    <source>
        <dbReference type="ARBA" id="ARBA00011233"/>
    </source>
</evidence>
<dbReference type="PANTHER" id="PTHR30246:SF1">
    <property type="entry name" value="2-DEHYDRO-3-DEOXY-6-PHOSPHOGALACTONATE ALDOLASE-RELATED"/>
    <property type="match status" value="1"/>
</dbReference>
<evidence type="ECO:0000256" key="2">
    <source>
        <dbReference type="ARBA" id="ARBA00006906"/>
    </source>
</evidence>
<proteinExistence type="inferred from homology"/>
<accession>A0ABT2ZCP3</accession>
<reference evidence="6 7" key="1">
    <citation type="submission" date="2022-10" db="EMBL/GenBank/DDBJ databases">
        <title>Defluviimonas sp. nov., isolated from ocean surface water.</title>
        <authorList>
            <person name="He W."/>
            <person name="Wang L."/>
            <person name="Zhang D.-F."/>
        </authorList>
    </citation>
    <scope>NUCLEOTIDE SEQUENCE [LARGE SCALE GENOMIC DNA]</scope>
    <source>
        <strain evidence="6 7">WL0002</strain>
    </source>
</reference>
<dbReference type="SUPFAM" id="SSF51569">
    <property type="entry name" value="Aldolase"/>
    <property type="match status" value="1"/>
</dbReference>
<gene>
    <name evidence="6" type="ORF">OEW28_09660</name>
</gene>
<dbReference type="Proteomes" id="UP001652542">
    <property type="component" value="Unassembled WGS sequence"/>
</dbReference>
<keyword evidence="5" id="KW-0119">Carbohydrate metabolism</keyword>
<dbReference type="PANTHER" id="PTHR30246">
    <property type="entry name" value="2-KETO-3-DEOXY-6-PHOSPHOGLUCONATE ALDOLASE"/>
    <property type="match status" value="1"/>
</dbReference>
<keyword evidence="7" id="KW-1185">Reference proteome</keyword>
<dbReference type="NCBIfam" id="NF006600">
    <property type="entry name" value="PRK09140.1"/>
    <property type="match status" value="1"/>
</dbReference>
<dbReference type="EMBL" id="JAOWKY010000002">
    <property type="protein sequence ID" value="MCV2868894.1"/>
    <property type="molecule type" value="Genomic_DNA"/>
</dbReference>
<dbReference type="CDD" id="cd00452">
    <property type="entry name" value="KDPG_aldolase"/>
    <property type="match status" value="1"/>
</dbReference>
<name>A0ABT2ZCP3_9RHOB</name>
<comment type="subunit">
    <text evidence="3">Homotrimer.</text>
</comment>
<comment type="similarity">
    <text evidence="2">Belongs to the KHG/KDPG aldolase family.</text>
</comment>
<organism evidence="6 7">
    <name type="scientific">Albidovulum marisflavi</name>
    <dbReference type="NCBI Taxonomy" id="2984159"/>
    <lineage>
        <taxon>Bacteria</taxon>
        <taxon>Pseudomonadati</taxon>
        <taxon>Pseudomonadota</taxon>
        <taxon>Alphaproteobacteria</taxon>
        <taxon>Rhodobacterales</taxon>
        <taxon>Paracoccaceae</taxon>
        <taxon>Albidovulum</taxon>
    </lineage>
</organism>
<dbReference type="Pfam" id="PF01081">
    <property type="entry name" value="Aldolase"/>
    <property type="match status" value="1"/>
</dbReference>
<keyword evidence="4" id="KW-0456">Lyase</keyword>
<dbReference type="RefSeq" id="WP_263734557.1">
    <property type="nucleotide sequence ID" value="NZ_JAOWKY010000002.1"/>
</dbReference>
<evidence type="ECO:0000313" key="6">
    <source>
        <dbReference type="EMBL" id="MCV2868894.1"/>
    </source>
</evidence>
<dbReference type="InterPro" id="IPR000887">
    <property type="entry name" value="Aldlse_KDPG_KHG"/>
</dbReference>
<dbReference type="InterPro" id="IPR013785">
    <property type="entry name" value="Aldolase_TIM"/>
</dbReference>
<sequence length="203" mass="20619">MSRNIVAILRGVTPPEVEAVSEALVDCGITRIEVPLNSPDAFASIERLASRFGAVALIGGGTVLTVDEVARLHDCGARLVVSPNMNPDVIRATRSAGMRSYPGVMTPTECFAALDAGASGLKLFPGSLIGPDGLRALRAVLPTATEVLAVGGAAPDNFVQWMAAGASGFGIGTALYRPGDTAAGVRKKAQAVVAAFDASSGGQ</sequence>